<reference evidence="2" key="1">
    <citation type="submission" date="2022-03" db="EMBL/GenBank/DDBJ databases">
        <title>De novo assembled genomes of Belliella spp. (Cyclobacteriaceae) strains.</title>
        <authorList>
            <person name="Szabo A."/>
            <person name="Korponai K."/>
            <person name="Felfoldi T."/>
        </authorList>
    </citation>
    <scope>NUCLEOTIDE SEQUENCE</scope>
    <source>
        <strain evidence="2">DSM 111903</strain>
    </source>
</reference>
<evidence type="ECO:0000313" key="2">
    <source>
        <dbReference type="EMBL" id="MCH7414319.1"/>
    </source>
</evidence>
<feature type="chain" id="PRO_5046584452" evidence="1">
    <location>
        <begin position="24"/>
        <end position="92"/>
    </location>
</feature>
<accession>A0ABS9VD02</accession>
<protein>
    <submittedName>
        <fullName evidence="2">DUF6520 family protein</fullName>
    </submittedName>
</protein>
<keyword evidence="3" id="KW-1185">Reference proteome</keyword>
<proteinExistence type="predicted"/>
<dbReference type="Proteomes" id="UP001165430">
    <property type="component" value="Unassembled WGS sequence"/>
</dbReference>
<sequence>MKNYIKNLLKASLVLLAVVAAFAFTTPQSSIQGQLFANNGGDWVPIPDVPPGTLYECDGEEAICTAKFLDDDPSDMENIIPDSVRPGQYVDL</sequence>
<dbReference type="EMBL" id="JAKZGO010000009">
    <property type="protein sequence ID" value="MCH7414319.1"/>
    <property type="molecule type" value="Genomic_DNA"/>
</dbReference>
<dbReference type="RefSeq" id="WP_241412727.1">
    <property type="nucleotide sequence ID" value="NZ_JAKZGO010000009.1"/>
</dbReference>
<feature type="signal peptide" evidence="1">
    <location>
        <begin position="1"/>
        <end position="23"/>
    </location>
</feature>
<gene>
    <name evidence="2" type="ORF">MM213_12545</name>
</gene>
<dbReference type="InterPro" id="IPR045391">
    <property type="entry name" value="DUF6520"/>
</dbReference>
<keyword evidence="1" id="KW-0732">Signal</keyword>
<comment type="caution">
    <text evidence="2">The sequence shown here is derived from an EMBL/GenBank/DDBJ whole genome shotgun (WGS) entry which is preliminary data.</text>
</comment>
<evidence type="ECO:0000256" key="1">
    <source>
        <dbReference type="SAM" id="SignalP"/>
    </source>
</evidence>
<dbReference type="Pfam" id="PF20130">
    <property type="entry name" value="DUF6520"/>
    <property type="match status" value="1"/>
</dbReference>
<organism evidence="2 3">
    <name type="scientific">Belliella alkalica</name>
    <dbReference type="NCBI Taxonomy" id="1730871"/>
    <lineage>
        <taxon>Bacteria</taxon>
        <taxon>Pseudomonadati</taxon>
        <taxon>Bacteroidota</taxon>
        <taxon>Cytophagia</taxon>
        <taxon>Cytophagales</taxon>
        <taxon>Cyclobacteriaceae</taxon>
        <taxon>Belliella</taxon>
    </lineage>
</organism>
<evidence type="ECO:0000313" key="3">
    <source>
        <dbReference type="Proteomes" id="UP001165430"/>
    </source>
</evidence>
<name>A0ABS9VD02_9BACT</name>